<evidence type="ECO:0000313" key="12">
    <source>
        <dbReference type="Proteomes" id="UP001107558"/>
    </source>
</evidence>
<dbReference type="PANTHER" id="PTHR21290:SF27">
    <property type="entry name" value="PHOSPHATIDYLCHOLINE:CERAMIDE CHOLINEPHOSPHOTRANSFERASE 1"/>
    <property type="match status" value="1"/>
</dbReference>
<keyword evidence="3" id="KW-0808">Transferase</keyword>
<evidence type="ECO:0000256" key="8">
    <source>
        <dbReference type="ARBA" id="ARBA00023136"/>
    </source>
</evidence>
<dbReference type="GO" id="GO:0005789">
    <property type="term" value="C:endoplasmic reticulum membrane"/>
    <property type="evidence" value="ECO:0007669"/>
    <property type="project" value="TreeGrafter"/>
</dbReference>
<keyword evidence="7" id="KW-0443">Lipid metabolism</keyword>
<dbReference type="GO" id="GO:0033188">
    <property type="term" value="F:sphingomyelin synthase activity"/>
    <property type="evidence" value="ECO:0007669"/>
    <property type="project" value="TreeGrafter"/>
</dbReference>
<name>A0A9J6C2E0_POLVA</name>
<reference evidence="11" key="1">
    <citation type="submission" date="2021-03" db="EMBL/GenBank/DDBJ databases">
        <title>Chromosome level genome of the anhydrobiotic midge Polypedilum vanderplanki.</title>
        <authorList>
            <person name="Yoshida Y."/>
            <person name="Kikawada T."/>
            <person name="Gusev O."/>
        </authorList>
    </citation>
    <scope>NUCLEOTIDE SEQUENCE</scope>
    <source>
        <strain evidence="11">NIAS01</strain>
        <tissue evidence="11">Whole body or cell culture</tissue>
    </source>
</reference>
<accession>A0A9J6C2E0</accession>
<keyword evidence="12" id="KW-1185">Reference proteome</keyword>
<protein>
    <recommendedName>
        <fullName evidence="10">Sphingomyelin synthase-like domain-containing protein</fullName>
    </recommendedName>
</protein>
<dbReference type="InterPro" id="IPR025749">
    <property type="entry name" value="Sphingomyelin_synth-like_dom"/>
</dbReference>
<evidence type="ECO:0000256" key="7">
    <source>
        <dbReference type="ARBA" id="ARBA00023098"/>
    </source>
</evidence>
<dbReference type="GO" id="GO:0047493">
    <property type="term" value="F:ceramide cholinephosphotransferase activity"/>
    <property type="evidence" value="ECO:0007669"/>
    <property type="project" value="TreeGrafter"/>
</dbReference>
<keyword evidence="5" id="KW-0746">Sphingolipid metabolism</keyword>
<comment type="caution">
    <text evidence="11">The sequence shown here is derived from an EMBL/GenBank/DDBJ whole genome shotgun (WGS) entry which is preliminary data.</text>
</comment>
<dbReference type="OrthoDB" id="422827at2759"/>
<gene>
    <name evidence="11" type="ORF">PVAND_005549</name>
</gene>
<evidence type="ECO:0000256" key="2">
    <source>
        <dbReference type="ARBA" id="ARBA00005441"/>
    </source>
</evidence>
<dbReference type="AlphaFoldDB" id="A0A9J6C2E0"/>
<dbReference type="EMBL" id="JADBJN010000002">
    <property type="protein sequence ID" value="KAG5675662.1"/>
    <property type="molecule type" value="Genomic_DNA"/>
</dbReference>
<feature type="transmembrane region" description="Helical" evidence="9">
    <location>
        <begin position="245"/>
        <end position="272"/>
    </location>
</feature>
<dbReference type="PANTHER" id="PTHR21290">
    <property type="entry name" value="SPHINGOMYELIN SYNTHETASE"/>
    <property type="match status" value="1"/>
</dbReference>
<dbReference type="GO" id="GO:0046513">
    <property type="term" value="P:ceramide biosynthetic process"/>
    <property type="evidence" value="ECO:0007669"/>
    <property type="project" value="TreeGrafter"/>
</dbReference>
<keyword evidence="4 9" id="KW-0812">Transmembrane</keyword>
<evidence type="ECO:0000256" key="6">
    <source>
        <dbReference type="ARBA" id="ARBA00022989"/>
    </source>
</evidence>
<comment type="similarity">
    <text evidence="2">Belongs to the sphingomyelin synthase family.</text>
</comment>
<sequence>MQYEAVSGAYVENLSSTVNNHQLHKSSICDNENIDINEENETENNQFTTDLSSHGMLISQSFYSKERFKVLLAFIILVFSFFLSTISLILTHNRLPDDKAPLPDLFLDNIRPVDFLLYITEIQIIVVVNICIITIFFHKKRLIVAKRCFLMLSILYCYRAITMTITVLPISSKTYYCSPQKTSSLLETLKKAFFVFTGLGLSINGQQKYCGDSIFSGHSTILIFAYLVLDEYLPKKFQFLKKLALLNALAGMVFLLISHSHYSIDVLLAYYVTTRLFWTYHQNINLLMNNNLHGCKEWWFGMFKYFEKNTARAFTNEFEIPWHQQESQI</sequence>
<feature type="domain" description="Sphingomyelin synthase-like" evidence="10">
    <location>
        <begin position="210"/>
        <end position="281"/>
    </location>
</feature>
<organism evidence="11 12">
    <name type="scientific">Polypedilum vanderplanki</name>
    <name type="common">Sleeping chironomid midge</name>
    <dbReference type="NCBI Taxonomy" id="319348"/>
    <lineage>
        <taxon>Eukaryota</taxon>
        <taxon>Metazoa</taxon>
        <taxon>Ecdysozoa</taxon>
        <taxon>Arthropoda</taxon>
        <taxon>Hexapoda</taxon>
        <taxon>Insecta</taxon>
        <taxon>Pterygota</taxon>
        <taxon>Neoptera</taxon>
        <taxon>Endopterygota</taxon>
        <taxon>Diptera</taxon>
        <taxon>Nematocera</taxon>
        <taxon>Chironomoidea</taxon>
        <taxon>Chironomidae</taxon>
        <taxon>Chironominae</taxon>
        <taxon>Polypedilum</taxon>
        <taxon>Polypedilum</taxon>
    </lineage>
</organism>
<feature type="transmembrane region" description="Helical" evidence="9">
    <location>
        <begin position="149"/>
        <end position="170"/>
    </location>
</feature>
<keyword evidence="8 9" id="KW-0472">Membrane</keyword>
<evidence type="ECO:0000256" key="4">
    <source>
        <dbReference type="ARBA" id="ARBA00022692"/>
    </source>
</evidence>
<evidence type="ECO:0000259" key="10">
    <source>
        <dbReference type="Pfam" id="PF14360"/>
    </source>
</evidence>
<dbReference type="GO" id="GO:0000139">
    <property type="term" value="C:Golgi membrane"/>
    <property type="evidence" value="ECO:0007669"/>
    <property type="project" value="TreeGrafter"/>
</dbReference>
<dbReference type="Proteomes" id="UP001107558">
    <property type="component" value="Chromosome 2"/>
</dbReference>
<keyword evidence="6 9" id="KW-1133">Transmembrane helix</keyword>
<dbReference type="InterPro" id="IPR045221">
    <property type="entry name" value="Sphingomyelin_synth-like"/>
</dbReference>
<comment type="subcellular location">
    <subcellularLocation>
        <location evidence="1">Membrane</location>
        <topology evidence="1">Multi-pass membrane protein</topology>
    </subcellularLocation>
</comment>
<feature type="transmembrane region" description="Helical" evidence="9">
    <location>
        <begin position="70"/>
        <end position="95"/>
    </location>
</feature>
<dbReference type="GO" id="GO:0005886">
    <property type="term" value="C:plasma membrane"/>
    <property type="evidence" value="ECO:0007669"/>
    <property type="project" value="TreeGrafter"/>
</dbReference>
<dbReference type="GO" id="GO:0006686">
    <property type="term" value="P:sphingomyelin biosynthetic process"/>
    <property type="evidence" value="ECO:0007669"/>
    <property type="project" value="TreeGrafter"/>
</dbReference>
<evidence type="ECO:0000256" key="5">
    <source>
        <dbReference type="ARBA" id="ARBA00022919"/>
    </source>
</evidence>
<evidence type="ECO:0000256" key="3">
    <source>
        <dbReference type="ARBA" id="ARBA00022679"/>
    </source>
</evidence>
<evidence type="ECO:0000313" key="11">
    <source>
        <dbReference type="EMBL" id="KAG5675662.1"/>
    </source>
</evidence>
<evidence type="ECO:0000256" key="9">
    <source>
        <dbReference type="SAM" id="Phobius"/>
    </source>
</evidence>
<evidence type="ECO:0000256" key="1">
    <source>
        <dbReference type="ARBA" id="ARBA00004141"/>
    </source>
</evidence>
<dbReference type="Pfam" id="PF14360">
    <property type="entry name" value="PAP2_C"/>
    <property type="match status" value="1"/>
</dbReference>
<feature type="transmembrane region" description="Helical" evidence="9">
    <location>
        <begin position="115"/>
        <end position="137"/>
    </location>
</feature>
<proteinExistence type="inferred from homology"/>